<accession>A0A4R6Q8A6</accession>
<keyword evidence="1" id="KW-0472">Membrane</keyword>
<protein>
    <submittedName>
        <fullName evidence="2">Uncharacterized protein</fullName>
    </submittedName>
</protein>
<comment type="caution">
    <text evidence="2">The sequence shown here is derived from an EMBL/GenBank/DDBJ whole genome shotgun (WGS) entry which is preliminary data.</text>
</comment>
<dbReference type="EMBL" id="SNXO01000008">
    <property type="protein sequence ID" value="TDP58066.1"/>
    <property type="molecule type" value="Genomic_DNA"/>
</dbReference>
<dbReference type="RefSeq" id="WP_133528001.1">
    <property type="nucleotide sequence ID" value="NZ_CALCQM010000131.1"/>
</dbReference>
<reference evidence="2 3" key="1">
    <citation type="submission" date="2019-03" db="EMBL/GenBank/DDBJ databases">
        <title>Genomic Encyclopedia of Type Strains, Phase IV (KMG-IV): sequencing the most valuable type-strain genomes for metagenomic binning, comparative biology and taxonomic classification.</title>
        <authorList>
            <person name="Goeker M."/>
        </authorList>
    </citation>
    <scope>NUCLEOTIDE SEQUENCE [LARGE SCALE GENOMIC DNA]</scope>
    <source>
        <strain evidence="2 3">DSM 28287</strain>
    </source>
</reference>
<feature type="transmembrane region" description="Helical" evidence="1">
    <location>
        <begin position="37"/>
        <end position="57"/>
    </location>
</feature>
<sequence length="195" mass="21391">MDLKSLGSKQIGKKEKYPEKTSINLVVREKDHNDPKFQIAIFVVFLIILAVFVKFMVIDLISDSVKAQNNYETMQSQISTLQENNKDYAKIRKEYSKYGNGYLNDDEKIEADRATVMSVINDNVSDKANVTAIDISGNVAKVTVDDVSLKTVSGIVSDLEDSSSVSYVNVSTAGSTDNTVSATLSVNFKEAGGDQ</sequence>
<keyword evidence="3" id="KW-1185">Reference proteome</keyword>
<dbReference type="AlphaFoldDB" id="A0A4R6Q8A6"/>
<evidence type="ECO:0000313" key="2">
    <source>
        <dbReference type="EMBL" id="TDP58066.1"/>
    </source>
</evidence>
<evidence type="ECO:0000313" key="3">
    <source>
        <dbReference type="Proteomes" id="UP000295500"/>
    </source>
</evidence>
<organism evidence="2 3">
    <name type="scientific">Aminicella lysinilytica</name>
    <dbReference type="NCBI Taxonomy" id="433323"/>
    <lineage>
        <taxon>Bacteria</taxon>
        <taxon>Bacillati</taxon>
        <taxon>Bacillota</taxon>
        <taxon>Clostridia</taxon>
        <taxon>Peptostreptococcales</taxon>
        <taxon>Anaerovoracaceae</taxon>
        <taxon>Aminicella</taxon>
    </lineage>
</organism>
<name>A0A4R6Q8A6_9FIRM</name>
<keyword evidence="1" id="KW-1133">Transmembrane helix</keyword>
<gene>
    <name evidence="2" type="ORF">EV211_10811</name>
</gene>
<dbReference type="OrthoDB" id="2047068at2"/>
<evidence type="ECO:0000256" key="1">
    <source>
        <dbReference type="SAM" id="Phobius"/>
    </source>
</evidence>
<dbReference type="Proteomes" id="UP000295500">
    <property type="component" value="Unassembled WGS sequence"/>
</dbReference>
<keyword evidence="1" id="KW-0812">Transmembrane</keyword>
<proteinExistence type="predicted"/>